<sequence>MPFPMNPRTNPPRTTHRDVPDLSYNMLQHTGNENVSEGRGQDSGNVPPKHLTDRTQDSQQNGCRREDPDILRFQRPYKDVPVLNRAHDESREYATNNNQTARQTNHLADAVSDDEVKRIDRLQSKAFGGHDPNSVIRVGNEMFTTPQEMVQIGKLLCKICFANDAAIVFLPCSHLVCCPVCDARNTIDKCCLCKEIIGQRIRVQDEERDTGHLMF</sequence>
<dbReference type="EMBL" id="NEDP02004812">
    <property type="protein sequence ID" value="OWF44361.1"/>
    <property type="molecule type" value="Genomic_DNA"/>
</dbReference>
<feature type="compositionally biased region" description="Low complexity" evidence="1">
    <location>
        <begin position="1"/>
        <end position="13"/>
    </location>
</feature>
<protein>
    <submittedName>
        <fullName evidence="2">E3 ubiquitin-protein ligase XIAP</fullName>
    </submittedName>
</protein>
<keyword evidence="3" id="KW-1185">Reference proteome</keyword>
<reference evidence="2 3" key="1">
    <citation type="journal article" date="2017" name="Nat. Ecol. Evol.">
        <title>Scallop genome provides insights into evolution of bilaterian karyotype and development.</title>
        <authorList>
            <person name="Wang S."/>
            <person name="Zhang J."/>
            <person name="Jiao W."/>
            <person name="Li J."/>
            <person name="Xun X."/>
            <person name="Sun Y."/>
            <person name="Guo X."/>
            <person name="Huan P."/>
            <person name="Dong B."/>
            <person name="Zhang L."/>
            <person name="Hu X."/>
            <person name="Sun X."/>
            <person name="Wang J."/>
            <person name="Zhao C."/>
            <person name="Wang Y."/>
            <person name="Wang D."/>
            <person name="Huang X."/>
            <person name="Wang R."/>
            <person name="Lv J."/>
            <person name="Li Y."/>
            <person name="Zhang Z."/>
            <person name="Liu B."/>
            <person name="Lu W."/>
            <person name="Hui Y."/>
            <person name="Liang J."/>
            <person name="Zhou Z."/>
            <person name="Hou R."/>
            <person name="Li X."/>
            <person name="Liu Y."/>
            <person name="Li H."/>
            <person name="Ning X."/>
            <person name="Lin Y."/>
            <person name="Zhao L."/>
            <person name="Xing Q."/>
            <person name="Dou J."/>
            <person name="Li Y."/>
            <person name="Mao J."/>
            <person name="Guo H."/>
            <person name="Dou H."/>
            <person name="Li T."/>
            <person name="Mu C."/>
            <person name="Jiang W."/>
            <person name="Fu Q."/>
            <person name="Fu X."/>
            <person name="Miao Y."/>
            <person name="Liu J."/>
            <person name="Yu Q."/>
            <person name="Li R."/>
            <person name="Liao H."/>
            <person name="Li X."/>
            <person name="Kong Y."/>
            <person name="Jiang Z."/>
            <person name="Chourrout D."/>
            <person name="Li R."/>
            <person name="Bao Z."/>
        </authorList>
    </citation>
    <scope>NUCLEOTIDE SEQUENCE [LARGE SCALE GENOMIC DNA]</scope>
    <source>
        <strain evidence="2 3">PY_sf001</strain>
    </source>
</reference>
<name>A0A210Q6L6_MIZYE</name>
<dbReference type="Gene3D" id="1.10.1170.10">
    <property type="entry name" value="Inhibitor Of Apoptosis Protein (2mihbC-IAP-1), Chain A"/>
    <property type="match status" value="1"/>
</dbReference>
<accession>A0A210Q6L6</accession>
<organism evidence="2 3">
    <name type="scientific">Mizuhopecten yessoensis</name>
    <name type="common">Japanese scallop</name>
    <name type="synonym">Patinopecten yessoensis</name>
    <dbReference type="NCBI Taxonomy" id="6573"/>
    <lineage>
        <taxon>Eukaryota</taxon>
        <taxon>Metazoa</taxon>
        <taxon>Spiralia</taxon>
        <taxon>Lophotrochozoa</taxon>
        <taxon>Mollusca</taxon>
        <taxon>Bivalvia</taxon>
        <taxon>Autobranchia</taxon>
        <taxon>Pteriomorphia</taxon>
        <taxon>Pectinida</taxon>
        <taxon>Pectinoidea</taxon>
        <taxon>Pectinidae</taxon>
        <taxon>Mizuhopecten</taxon>
    </lineage>
</organism>
<dbReference type="AlphaFoldDB" id="A0A210Q6L6"/>
<dbReference type="Gene3D" id="1.10.533.10">
    <property type="entry name" value="Death Domain, Fas"/>
    <property type="match status" value="1"/>
</dbReference>
<proteinExistence type="predicted"/>
<dbReference type="InterPro" id="IPR011029">
    <property type="entry name" value="DEATH-like_dom_sf"/>
</dbReference>
<evidence type="ECO:0000256" key="1">
    <source>
        <dbReference type="SAM" id="MobiDB-lite"/>
    </source>
</evidence>
<feature type="region of interest" description="Disordered" evidence="1">
    <location>
        <begin position="31"/>
        <end position="71"/>
    </location>
</feature>
<evidence type="ECO:0000313" key="3">
    <source>
        <dbReference type="Proteomes" id="UP000242188"/>
    </source>
</evidence>
<dbReference type="OrthoDB" id="10251804at2759"/>
<dbReference type="Pfam" id="PF13920">
    <property type="entry name" value="zf-C3HC4_3"/>
    <property type="match status" value="1"/>
</dbReference>
<comment type="caution">
    <text evidence="2">The sequence shown here is derived from an EMBL/GenBank/DDBJ whole genome shotgun (WGS) entry which is preliminary data.</text>
</comment>
<feature type="region of interest" description="Disordered" evidence="1">
    <location>
        <begin position="1"/>
        <end position="20"/>
    </location>
</feature>
<dbReference type="Proteomes" id="UP000242188">
    <property type="component" value="Unassembled WGS sequence"/>
</dbReference>
<gene>
    <name evidence="2" type="ORF">KP79_PYT06678</name>
</gene>
<evidence type="ECO:0000313" key="2">
    <source>
        <dbReference type="EMBL" id="OWF44361.1"/>
    </source>
</evidence>